<name>A0AAV4BPX2_9GAST</name>
<evidence type="ECO:0000313" key="2">
    <source>
        <dbReference type="Proteomes" id="UP000735302"/>
    </source>
</evidence>
<keyword evidence="2" id="KW-1185">Reference proteome</keyword>
<comment type="caution">
    <text evidence="1">The sequence shown here is derived from an EMBL/GenBank/DDBJ whole genome shotgun (WGS) entry which is preliminary data.</text>
</comment>
<sequence length="139" mass="15380">MASDFFPLLQDPLDVFDGLELAAYRSLESFKANGLTTQPSATYKAQWVYIPLTHTLGIIKIIQRRSSVRQGRRWRGWNPRQKGARRSQGGFAIDCATDALRREEEGDGGEGGEEGVKSSCIALVYKTHPFVGPLSHSPS</sequence>
<evidence type="ECO:0000313" key="1">
    <source>
        <dbReference type="EMBL" id="GFO21623.1"/>
    </source>
</evidence>
<protein>
    <submittedName>
        <fullName evidence="1">Uncharacterized protein</fullName>
    </submittedName>
</protein>
<organism evidence="1 2">
    <name type="scientific">Plakobranchus ocellatus</name>
    <dbReference type="NCBI Taxonomy" id="259542"/>
    <lineage>
        <taxon>Eukaryota</taxon>
        <taxon>Metazoa</taxon>
        <taxon>Spiralia</taxon>
        <taxon>Lophotrochozoa</taxon>
        <taxon>Mollusca</taxon>
        <taxon>Gastropoda</taxon>
        <taxon>Heterobranchia</taxon>
        <taxon>Euthyneura</taxon>
        <taxon>Panpulmonata</taxon>
        <taxon>Sacoglossa</taxon>
        <taxon>Placobranchoidea</taxon>
        <taxon>Plakobranchidae</taxon>
        <taxon>Plakobranchus</taxon>
    </lineage>
</organism>
<proteinExistence type="predicted"/>
<accession>A0AAV4BPX2</accession>
<reference evidence="1 2" key="1">
    <citation type="journal article" date="2021" name="Elife">
        <title>Chloroplast acquisition without the gene transfer in kleptoplastic sea slugs, Plakobranchus ocellatus.</title>
        <authorList>
            <person name="Maeda T."/>
            <person name="Takahashi S."/>
            <person name="Yoshida T."/>
            <person name="Shimamura S."/>
            <person name="Takaki Y."/>
            <person name="Nagai Y."/>
            <person name="Toyoda A."/>
            <person name="Suzuki Y."/>
            <person name="Arimoto A."/>
            <person name="Ishii H."/>
            <person name="Satoh N."/>
            <person name="Nishiyama T."/>
            <person name="Hasebe M."/>
            <person name="Maruyama T."/>
            <person name="Minagawa J."/>
            <person name="Obokata J."/>
            <person name="Shigenobu S."/>
        </authorList>
    </citation>
    <scope>NUCLEOTIDE SEQUENCE [LARGE SCALE GENOMIC DNA]</scope>
</reference>
<dbReference type="AlphaFoldDB" id="A0AAV4BPX2"/>
<dbReference type="EMBL" id="BLXT01005270">
    <property type="protein sequence ID" value="GFO21623.1"/>
    <property type="molecule type" value="Genomic_DNA"/>
</dbReference>
<gene>
    <name evidence="1" type="ORF">PoB_004812800</name>
</gene>
<dbReference type="Proteomes" id="UP000735302">
    <property type="component" value="Unassembled WGS sequence"/>
</dbReference>